<evidence type="ECO:0000256" key="2">
    <source>
        <dbReference type="ARBA" id="ARBA00022723"/>
    </source>
</evidence>
<feature type="domain" description="Fe2OG dioxygenase" evidence="6">
    <location>
        <begin position="206"/>
        <end position="285"/>
    </location>
</feature>
<dbReference type="EMBL" id="JAUIZM010000004">
    <property type="protein sequence ID" value="KAK1391068.1"/>
    <property type="molecule type" value="Genomic_DNA"/>
</dbReference>
<evidence type="ECO:0000313" key="7">
    <source>
        <dbReference type="EMBL" id="KAK1391068.1"/>
    </source>
</evidence>
<evidence type="ECO:0000256" key="4">
    <source>
        <dbReference type="ARBA" id="ARBA00023004"/>
    </source>
</evidence>
<dbReference type="PANTHER" id="PTHR10209">
    <property type="entry name" value="OXIDOREDUCTASE, 2OG-FE II OXYGENASE FAMILY PROTEIN"/>
    <property type="match status" value="1"/>
</dbReference>
<dbReference type="GO" id="GO:0051213">
    <property type="term" value="F:dioxygenase activity"/>
    <property type="evidence" value="ECO:0007669"/>
    <property type="project" value="UniProtKB-ARBA"/>
</dbReference>
<organism evidence="7 8">
    <name type="scientific">Heracleum sosnowskyi</name>
    <dbReference type="NCBI Taxonomy" id="360622"/>
    <lineage>
        <taxon>Eukaryota</taxon>
        <taxon>Viridiplantae</taxon>
        <taxon>Streptophyta</taxon>
        <taxon>Embryophyta</taxon>
        <taxon>Tracheophyta</taxon>
        <taxon>Spermatophyta</taxon>
        <taxon>Magnoliopsida</taxon>
        <taxon>eudicotyledons</taxon>
        <taxon>Gunneridae</taxon>
        <taxon>Pentapetalae</taxon>
        <taxon>asterids</taxon>
        <taxon>campanulids</taxon>
        <taxon>Apiales</taxon>
        <taxon>Apiaceae</taxon>
        <taxon>Apioideae</taxon>
        <taxon>apioid superclade</taxon>
        <taxon>Tordylieae</taxon>
        <taxon>Tordyliinae</taxon>
        <taxon>Heracleum</taxon>
    </lineage>
</organism>
<dbReference type="InterPro" id="IPR044861">
    <property type="entry name" value="IPNS-like_FE2OG_OXY"/>
</dbReference>
<dbReference type="GO" id="GO:0046872">
    <property type="term" value="F:metal ion binding"/>
    <property type="evidence" value="ECO:0007669"/>
    <property type="project" value="UniProtKB-KW"/>
</dbReference>
<evidence type="ECO:0000256" key="5">
    <source>
        <dbReference type="RuleBase" id="RU003682"/>
    </source>
</evidence>
<evidence type="ECO:0000256" key="1">
    <source>
        <dbReference type="ARBA" id="ARBA00008056"/>
    </source>
</evidence>
<keyword evidence="8" id="KW-1185">Reference proteome</keyword>
<dbReference type="InterPro" id="IPR026992">
    <property type="entry name" value="DIOX_N"/>
</dbReference>
<comment type="similarity">
    <text evidence="1 5">Belongs to the iron/ascorbate-dependent oxidoreductase family.</text>
</comment>
<keyword evidence="2 5" id="KW-0479">Metal-binding</keyword>
<dbReference type="Proteomes" id="UP001237642">
    <property type="component" value="Unassembled WGS sequence"/>
</dbReference>
<name>A0AAD8N168_9APIA</name>
<dbReference type="InterPro" id="IPR027443">
    <property type="entry name" value="IPNS-like_sf"/>
</dbReference>
<dbReference type="PROSITE" id="PS51471">
    <property type="entry name" value="FE2OG_OXY"/>
    <property type="match status" value="1"/>
</dbReference>
<dbReference type="PANTHER" id="PTHR10209:SF859">
    <property type="entry name" value="OS03G0690500 PROTEIN"/>
    <property type="match status" value="1"/>
</dbReference>
<evidence type="ECO:0000313" key="8">
    <source>
        <dbReference type="Proteomes" id="UP001237642"/>
    </source>
</evidence>
<sequence>MQQGEEMDYIAERHAFDETKAGVKGLVDAGITKLPPMFVDKKAKFLDHGTDELSFPVIDLKGVNKDAVSRAKVVGEVQEACEKFGVFQLVNHGIPLTVMDEMLDGVRRFNEQDLDAKKEFYSRDTTRSFAYTSNLAIASSAINWKDTIQGIMFPPPSNPEQFPAICWNIMTEYSSYVMKLGILLLELFSEALGLDKNYLKDMDCAKGLVLKGQYYPKCPEPDLAFGNSSHTDNSFFTVLLQDQIGGLQVLYENQWVNVLPMRGALLVNIADLMQASLRSLLILCL</sequence>
<dbReference type="Pfam" id="PF14226">
    <property type="entry name" value="DIOX_N"/>
    <property type="match status" value="1"/>
</dbReference>
<accession>A0AAD8N168</accession>
<dbReference type="InterPro" id="IPR005123">
    <property type="entry name" value="Oxoglu/Fe-dep_dioxygenase_dom"/>
</dbReference>
<evidence type="ECO:0000259" key="6">
    <source>
        <dbReference type="PROSITE" id="PS51471"/>
    </source>
</evidence>
<dbReference type="GO" id="GO:0016705">
    <property type="term" value="F:oxidoreductase activity, acting on paired donors, with incorporation or reduction of molecular oxygen"/>
    <property type="evidence" value="ECO:0007669"/>
    <property type="project" value="UniProtKB-ARBA"/>
</dbReference>
<protein>
    <submittedName>
        <fullName evidence="7">1-aminocyclopropane-1-carboxylate oxidase like 12</fullName>
    </submittedName>
</protein>
<keyword evidence="4 5" id="KW-0408">Iron</keyword>
<keyword evidence="3 5" id="KW-0560">Oxidoreductase</keyword>
<dbReference type="AlphaFoldDB" id="A0AAD8N168"/>
<dbReference type="Gene3D" id="2.60.120.330">
    <property type="entry name" value="B-lactam Antibiotic, Isopenicillin N Synthase, Chain"/>
    <property type="match status" value="1"/>
</dbReference>
<proteinExistence type="inferred from homology"/>
<dbReference type="Pfam" id="PF03171">
    <property type="entry name" value="2OG-FeII_Oxy"/>
    <property type="match status" value="1"/>
</dbReference>
<reference evidence="7" key="1">
    <citation type="submission" date="2023-02" db="EMBL/GenBank/DDBJ databases">
        <title>Genome of toxic invasive species Heracleum sosnowskyi carries increased number of genes despite the absence of recent whole-genome duplications.</title>
        <authorList>
            <person name="Schelkunov M."/>
            <person name="Shtratnikova V."/>
            <person name="Makarenko M."/>
            <person name="Klepikova A."/>
            <person name="Omelchenko D."/>
            <person name="Novikova G."/>
            <person name="Obukhova E."/>
            <person name="Bogdanov V."/>
            <person name="Penin A."/>
            <person name="Logacheva M."/>
        </authorList>
    </citation>
    <scope>NUCLEOTIDE SEQUENCE</scope>
    <source>
        <strain evidence="7">Hsosn_3</strain>
        <tissue evidence="7">Leaf</tissue>
    </source>
</reference>
<gene>
    <name evidence="7" type="ORF">POM88_019246</name>
</gene>
<evidence type="ECO:0000256" key="3">
    <source>
        <dbReference type="ARBA" id="ARBA00023002"/>
    </source>
</evidence>
<reference evidence="7" key="2">
    <citation type="submission" date="2023-05" db="EMBL/GenBank/DDBJ databases">
        <authorList>
            <person name="Schelkunov M.I."/>
        </authorList>
    </citation>
    <scope>NUCLEOTIDE SEQUENCE</scope>
    <source>
        <strain evidence="7">Hsosn_3</strain>
        <tissue evidence="7">Leaf</tissue>
    </source>
</reference>
<comment type="caution">
    <text evidence="7">The sequence shown here is derived from an EMBL/GenBank/DDBJ whole genome shotgun (WGS) entry which is preliminary data.</text>
</comment>
<dbReference type="SUPFAM" id="SSF51197">
    <property type="entry name" value="Clavaminate synthase-like"/>
    <property type="match status" value="1"/>
</dbReference>